<dbReference type="PROSITE" id="PS51747">
    <property type="entry name" value="CYT_DCMP_DEAMINASES_2"/>
    <property type="match status" value="1"/>
</dbReference>
<dbReference type="CDD" id="cd01285">
    <property type="entry name" value="nucleoside_deaminase"/>
    <property type="match status" value="1"/>
</dbReference>
<organism evidence="2 3">
    <name type="scientific">Enterocloster hominis</name>
    <name type="common">ex Hitch et al. 2024</name>
    <dbReference type="NCBI Taxonomy" id="1917870"/>
    <lineage>
        <taxon>Bacteria</taxon>
        <taxon>Bacillati</taxon>
        <taxon>Bacillota</taxon>
        <taxon>Clostridia</taxon>
        <taxon>Lachnospirales</taxon>
        <taxon>Lachnospiraceae</taxon>
        <taxon>Enterocloster</taxon>
    </lineage>
</organism>
<sequence>MGWREDDYYFERTEALAREAMKAGDDGFACVLVGPEGDILMEQKNEAGTQKDPTAHDVMALVRRAVHEYSPGQLQECTVYALMEPCVMCMGALFWAKIGRVKYAMSEESMNRMLPGGLEIHSAEFADRCPAPMESLPRIPERPEAVEIVKEWIQSLGIG</sequence>
<dbReference type="EC" id="3.5.4.33" evidence="2"/>
<dbReference type="PANTHER" id="PTHR11079:SF179">
    <property type="entry name" value="TRNA(ADENINE(34)) DEAMINASE, CHLOROPLASTIC"/>
    <property type="match status" value="1"/>
</dbReference>
<dbReference type="PANTHER" id="PTHR11079">
    <property type="entry name" value="CYTOSINE DEAMINASE FAMILY MEMBER"/>
    <property type="match status" value="1"/>
</dbReference>
<protein>
    <submittedName>
        <fullName evidence="2">Nucleoside deaminase</fullName>
        <ecNumber evidence="2">3.5.4.33</ecNumber>
    </submittedName>
</protein>
<evidence type="ECO:0000259" key="1">
    <source>
        <dbReference type="PROSITE" id="PS51747"/>
    </source>
</evidence>
<dbReference type="EMBL" id="JBBMFM010000011">
    <property type="protein sequence ID" value="MEQ2424260.1"/>
    <property type="molecule type" value="Genomic_DNA"/>
</dbReference>
<feature type="domain" description="CMP/dCMP-type deaminase" evidence="1">
    <location>
        <begin position="11"/>
        <end position="121"/>
    </location>
</feature>
<dbReference type="RefSeq" id="WP_050927363.1">
    <property type="nucleotide sequence ID" value="NZ_JAJFDX010000006.1"/>
</dbReference>
<evidence type="ECO:0000313" key="3">
    <source>
        <dbReference type="Proteomes" id="UP001454086"/>
    </source>
</evidence>
<dbReference type="InterPro" id="IPR002125">
    <property type="entry name" value="CMP_dCMP_dom"/>
</dbReference>
<comment type="caution">
    <text evidence="2">The sequence shown here is derived from an EMBL/GenBank/DDBJ whole genome shotgun (WGS) entry which is preliminary data.</text>
</comment>
<dbReference type="GO" id="GO:0052717">
    <property type="term" value="F:tRNA-specific adenosine-34 deaminase activity"/>
    <property type="evidence" value="ECO:0007669"/>
    <property type="project" value="UniProtKB-EC"/>
</dbReference>
<accession>A0ABV1D2N2</accession>
<keyword evidence="3" id="KW-1185">Reference proteome</keyword>
<dbReference type="SUPFAM" id="SSF53927">
    <property type="entry name" value="Cytidine deaminase-like"/>
    <property type="match status" value="1"/>
</dbReference>
<dbReference type="Pfam" id="PF00383">
    <property type="entry name" value="dCMP_cyt_deam_1"/>
    <property type="match status" value="1"/>
</dbReference>
<dbReference type="InterPro" id="IPR016193">
    <property type="entry name" value="Cytidine_deaminase-like"/>
</dbReference>
<proteinExistence type="predicted"/>
<name>A0ABV1D2N2_9FIRM</name>
<gene>
    <name evidence="2" type="ORF">WMQ36_04685</name>
</gene>
<evidence type="ECO:0000313" key="2">
    <source>
        <dbReference type="EMBL" id="MEQ2424260.1"/>
    </source>
</evidence>
<keyword evidence="2" id="KW-0378">Hydrolase</keyword>
<reference evidence="2 3" key="1">
    <citation type="submission" date="2024-03" db="EMBL/GenBank/DDBJ databases">
        <title>Human intestinal bacterial collection.</title>
        <authorList>
            <person name="Pauvert C."/>
            <person name="Hitch T.C.A."/>
            <person name="Clavel T."/>
        </authorList>
    </citation>
    <scope>NUCLEOTIDE SEQUENCE [LARGE SCALE GENOMIC DNA]</scope>
    <source>
        <strain evidence="2 3">CLA-SR-H021</strain>
    </source>
</reference>
<dbReference type="Gene3D" id="3.40.140.10">
    <property type="entry name" value="Cytidine Deaminase, domain 2"/>
    <property type="match status" value="1"/>
</dbReference>
<dbReference type="Proteomes" id="UP001454086">
    <property type="component" value="Unassembled WGS sequence"/>
</dbReference>